<dbReference type="OrthoDB" id="5966759at2"/>
<keyword evidence="4" id="KW-1185">Reference proteome</keyword>
<protein>
    <submittedName>
        <fullName evidence="3">Outer membrane protein with glycine zipper</fullName>
    </submittedName>
</protein>
<evidence type="ECO:0000256" key="1">
    <source>
        <dbReference type="SAM" id="MobiDB-lite"/>
    </source>
</evidence>
<accession>A0A562E4X5</accession>
<evidence type="ECO:0000259" key="2">
    <source>
        <dbReference type="Pfam" id="PF13488"/>
    </source>
</evidence>
<proteinExistence type="predicted"/>
<name>A0A562E4X5_9GAMM</name>
<reference evidence="3 4" key="1">
    <citation type="submission" date="2019-07" db="EMBL/GenBank/DDBJ databases">
        <title>Genome sequencing of lignin-degrading bacterial isolates.</title>
        <authorList>
            <person name="Gladden J."/>
        </authorList>
    </citation>
    <scope>NUCLEOTIDE SEQUENCE [LARGE SCALE GENOMIC DNA]</scope>
    <source>
        <strain evidence="3 4">J19</strain>
    </source>
</reference>
<evidence type="ECO:0000313" key="4">
    <source>
        <dbReference type="Proteomes" id="UP000321583"/>
    </source>
</evidence>
<dbReference type="EMBL" id="VLJS01000013">
    <property type="protein sequence ID" value="TWH16817.1"/>
    <property type="molecule type" value="Genomic_DNA"/>
</dbReference>
<dbReference type="AlphaFoldDB" id="A0A562E4X5"/>
<dbReference type="RefSeq" id="WP_147208091.1">
    <property type="nucleotide sequence ID" value="NZ_VLJS01000013.1"/>
</dbReference>
<sequence>MSKEPRDLNRDPITGAPGSHPVGVGVGGTGGAVAGAAVGSLLGPIGTLVGGAVGALAGAAAGKNVAERLDPTAEAEYWRTEYANRPYNDPGFDYDSDYAPAYRYGLDVREQSGAGQRWDASLEARARSGWEQARGGSRLTWEQARDAVRDAFERSDRTYRAYEATDGYYADQYEAADYYLSDYDYDYEDYRPAYRYGTYARSNLHGRVWDAELEQELERGWESARGSSRLDWEDARDAVWDAWHGAERLFPDDGYTRR</sequence>
<feature type="domain" description="Glycine zipper" evidence="2">
    <location>
        <begin position="26"/>
        <end position="67"/>
    </location>
</feature>
<dbReference type="Pfam" id="PF13488">
    <property type="entry name" value="Gly-zipper_Omp"/>
    <property type="match status" value="1"/>
</dbReference>
<gene>
    <name evidence="3" type="ORF">L613_001100000060</name>
</gene>
<comment type="caution">
    <text evidence="3">The sequence shown here is derived from an EMBL/GenBank/DDBJ whole genome shotgun (WGS) entry which is preliminary data.</text>
</comment>
<feature type="region of interest" description="Disordered" evidence="1">
    <location>
        <begin position="1"/>
        <end position="27"/>
    </location>
</feature>
<dbReference type="Proteomes" id="UP000321583">
    <property type="component" value="Unassembled WGS sequence"/>
</dbReference>
<evidence type="ECO:0000313" key="3">
    <source>
        <dbReference type="EMBL" id="TWH16817.1"/>
    </source>
</evidence>
<organism evidence="3 4">
    <name type="scientific">Pseudoxanthomonas taiwanensis J19</name>
    <dbReference type="NCBI Taxonomy" id="935569"/>
    <lineage>
        <taxon>Bacteria</taxon>
        <taxon>Pseudomonadati</taxon>
        <taxon>Pseudomonadota</taxon>
        <taxon>Gammaproteobacteria</taxon>
        <taxon>Lysobacterales</taxon>
        <taxon>Lysobacteraceae</taxon>
        <taxon>Pseudoxanthomonas</taxon>
    </lineage>
</organism>
<feature type="compositionally biased region" description="Basic and acidic residues" evidence="1">
    <location>
        <begin position="1"/>
        <end position="10"/>
    </location>
</feature>
<dbReference type="InterPro" id="IPR039567">
    <property type="entry name" value="Gly-zipper"/>
</dbReference>